<protein>
    <submittedName>
        <fullName evidence="3">Metal dependent phosphohydrolase</fullName>
    </submittedName>
</protein>
<evidence type="ECO:0000259" key="2">
    <source>
        <dbReference type="PROSITE" id="PS51832"/>
    </source>
</evidence>
<dbReference type="CDD" id="cd00077">
    <property type="entry name" value="HDc"/>
    <property type="match status" value="2"/>
</dbReference>
<dbReference type="PANTHER" id="PTHR43155">
    <property type="entry name" value="CYCLIC DI-GMP PHOSPHODIESTERASE PA4108-RELATED"/>
    <property type="match status" value="1"/>
</dbReference>
<evidence type="ECO:0000313" key="4">
    <source>
        <dbReference type="Proteomes" id="UP000005695"/>
    </source>
</evidence>
<proteinExistence type="predicted"/>
<dbReference type="InterPro" id="IPR006675">
    <property type="entry name" value="HDIG_dom"/>
</dbReference>
<dbReference type="Pfam" id="PF13487">
    <property type="entry name" value="HD_5"/>
    <property type="match status" value="1"/>
</dbReference>
<feature type="domain" description="HD" evidence="1">
    <location>
        <begin position="237"/>
        <end position="359"/>
    </location>
</feature>
<name>Q1JYA8_DESA6</name>
<dbReference type="AlphaFoldDB" id="Q1JYA8"/>
<organism evidence="3 4">
    <name type="scientific">Desulfuromonas acetoxidans (strain DSM 684 / 11070)</name>
    <dbReference type="NCBI Taxonomy" id="281689"/>
    <lineage>
        <taxon>Bacteria</taxon>
        <taxon>Pseudomonadati</taxon>
        <taxon>Thermodesulfobacteriota</taxon>
        <taxon>Desulfuromonadia</taxon>
        <taxon>Desulfuromonadales</taxon>
        <taxon>Desulfuromonadaceae</taxon>
        <taxon>Desulfuromonas</taxon>
    </lineage>
</organism>
<gene>
    <name evidence="3" type="ORF">Dace_1267</name>
</gene>
<dbReference type="OrthoDB" id="5392850at2"/>
<dbReference type="Gene3D" id="1.10.3210.10">
    <property type="entry name" value="Hypothetical protein af1432"/>
    <property type="match status" value="2"/>
</dbReference>
<dbReference type="NCBIfam" id="TIGR00277">
    <property type="entry name" value="HDIG"/>
    <property type="match status" value="1"/>
</dbReference>
<dbReference type="PANTHER" id="PTHR43155:SF1">
    <property type="entry name" value="3'3'-CGAMP-SPECIFIC PHOSPHODIESTERASE 1"/>
    <property type="match status" value="1"/>
</dbReference>
<dbReference type="InterPro" id="IPR003607">
    <property type="entry name" value="HD/PDEase_dom"/>
</dbReference>
<reference evidence="3" key="1">
    <citation type="submission" date="2006-05" db="EMBL/GenBank/DDBJ databases">
        <title>Annotation of the draft genome assembly of Desulfuromonas acetoxidans DSM 684.</title>
        <authorList>
            <consortium name="US DOE Joint Genome Institute (JGI-ORNL)"/>
            <person name="Larimer F."/>
            <person name="Land M."/>
            <person name="Hauser L."/>
        </authorList>
    </citation>
    <scope>NUCLEOTIDE SEQUENCE [LARGE SCALE GENOMIC DNA]</scope>
    <source>
        <strain evidence="3">DSM 684</strain>
    </source>
</reference>
<evidence type="ECO:0000313" key="3">
    <source>
        <dbReference type="EMBL" id="EAT15298.1"/>
    </source>
</evidence>
<dbReference type="Pfam" id="PF01966">
    <property type="entry name" value="HD"/>
    <property type="match status" value="1"/>
</dbReference>
<sequence length="431" mass="48457">MTKNELTIDLRQMILAIETAVSFVGMNDVNHGKRVGYIASQLGHHLGFSDEDIQFAFELGLLHDCGVSTEQMHSNLVNHFDWEDAHIHCEIGYNLLKNFAPLAAYAKPILYHHTPWQQLVETNVTRRDGRMANLIFLSDRVDVLASSHYKNDILVARDEIARSINTYGGSYFDLTLVDAFNAMEKSEAFWIALEDRHVTRYVWNMGQIKSNTPLTLEQLRQLSLIMAYIVDQKSPFTAEHSLLVASLASYIAKSYGLSSAQCEKIEVAGLLHDLGKLHTPDHILGKPAPLTTIERSIMNQHSYETYEILRHINGLGEIAEWAAYHHEGINGGGYPFHPSATKLSTEARIIAVADIFQAVVQDRPYRDGMTLNEAIKIIEEMARCGKLDEEVVALVKQHAVACFRIASGEDQDERLSYRGMFPEGMGNKSLD</sequence>
<feature type="domain" description="HD-GYP" evidence="2">
    <location>
        <begin position="215"/>
        <end position="411"/>
    </location>
</feature>
<dbReference type="PROSITE" id="PS51831">
    <property type="entry name" value="HD"/>
    <property type="match status" value="1"/>
</dbReference>
<dbReference type="PROSITE" id="PS51832">
    <property type="entry name" value="HD_GYP"/>
    <property type="match status" value="1"/>
</dbReference>
<accession>Q1JYA8</accession>
<dbReference type="EMBL" id="AAEW02000012">
    <property type="protein sequence ID" value="EAT15298.1"/>
    <property type="molecule type" value="Genomic_DNA"/>
</dbReference>
<keyword evidence="4" id="KW-1185">Reference proteome</keyword>
<dbReference type="InterPro" id="IPR006674">
    <property type="entry name" value="HD_domain"/>
</dbReference>
<dbReference type="SMART" id="SM00471">
    <property type="entry name" value="HDc"/>
    <property type="match status" value="2"/>
</dbReference>
<dbReference type="InterPro" id="IPR037522">
    <property type="entry name" value="HD_GYP_dom"/>
</dbReference>
<dbReference type="RefSeq" id="WP_006001265.1">
    <property type="nucleotide sequence ID" value="NZ_AAEW02000012.1"/>
</dbReference>
<dbReference type="SUPFAM" id="SSF109604">
    <property type="entry name" value="HD-domain/PDEase-like"/>
    <property type="match status" value="2"/>
</dbReference>
<evidence type="ECO:0000259" key="1">
    <source>
        <dbReference type="PROSITE" id="PS51831"/>
    </source>
</evidence>
<dbReference type="GO" id="GO:0016787">
    <property type="term" value="F:hydrolase activity"/>
    <property type="evidence" value="ECO:0007669"/>
    <property type="project" value="UniProtKB-KW"/>
</dbReference>
<reference evidence="3" key="2">
    <citation type="submission" date="2006-05" db="EMBL/GenBank/DDBJ databases">
        <title>Sequencing of the draft genome and assembly of Desulfuromonas acetoxidans DSM 684.</title>
        <authorList>
            <consortium name="US DOE Joint Genome Institute (JGI-PGF)"/>
            <person name="Copeland A."/>
            <person name="Lucas S."/>
            <person name="Lapidus A."/>
            <person name="Barry K."/>
            <person name="Detter J.C."/>
            <person name="Glavina del Rio T."/>
            <person name="Hammon N."/>
            <person name="Israni S."/>
            <person name="Dalin E."/>
            <person name="Tice H."/>
            <person name="Bruce D."/>
            <person name="Pitluck S."/>
            <person name="Richardson P."/>
        </authorList>
    </citation>
    <scope>NUCLEOTIDE SEQUENCE [LARGE SCALE GENOMIC DNA]</scope>
    <source>
        <strain evidence="3">DSM 684</strain>
    </source>
</reference>
<dbReference type="Proteomes" id="UP000005695">
    <property type="component" value="Unassembled WGS sequence"/>
</dbReference>
<comment type="caution">
    <text evidence="3">The sequence shown here is derived from an EMBL/GenBank/DDBJ whole genome shotgun (WGS) entry which is preliminary data.</text>
</comment>